<dbReference type="PANTHER" id="PTHR43205">
    <property type="entry name" value="PROSTAGLANDIN REDUCTASE"/>
    <property type="match status" value="1"/>
</dbReference>
<dbReference type="FunFam" id="3.40.50.720:FF:000121">
    <property type="entry name" value="Prostaglandin reductase 2"/>
    <property type="match status" value="1"/>
</dbReference>
<accession>A0A3D9FH38</accession>
<evidence type="ECO:0000313" key="4">
    <source>
        <dbReference type="Proteomes" id="UP000256310"/>
    </source>
</evidence>
<dbReference type="Pfam" id="PF16884">
    <property type="entry name" value="ADH_N_2"/>
    <property type="match status" value="1"/>
</dbReference>
<dbReference type="InterPro" id="IPR041694">
    <property type="entry name" value="ADH_N_2"/>
</dbReference>
<dbReference type="RefSeq" id="WP_116236236.1">
    <property type="nucleotide sequence ID" value="NZ_QRDP01000004.1"/>
</dbReference>
<feature type="domain" description="Enoyl reductase (ER)" evidence="2">
    <location>
        <begin position="15"/>
        <end position="327"/>
    </location>
</feature>
<dbReference type="Gene3D" id="3.90.180.10">
    <property type="entry name" value="Medium-chain alcohol dehydrogenases, catalytic domain"/>
    <property type="match status" value="1"/>
</dbReference>
<dbReference type="InterPro" id="IPR013149">
    <property type="entry name" value="ADH-like_C"/>
</dbReference>
<evidence type="ECO:0000256" key="1">
    <source>
        <dbReference type="ARBA" id="ARBA00023002"/>
    </source>
</evidence>
<dbReference type="InterPro" id="IPR020843">
    <property type="entry name" value="ER"/>
</dbReference>
<keyword evidence="4" id="KW-1185">Reference proteome</keyword>
<dbReference type="Pfam" id="PF00107">
    <property type="entry name" value="ADH_zinc_N"/>
    <property type="match status" value="1"/>
</dbReference>
<reference evidence="3 4" key="1">
    <citation type="submission" date="2018-07" db="EMBL/GenBank/DDBJ databases">
        <title>Genomic Encyclopedia of Type Strains, Phase IV (KMG-IV): sequencing the most valuable type-strain genomes for metagenomic binning, comparative biology and taxonomic classification.</title>
        <authorList>
            <person name="Goeker M."/>
        </authorList>
    </citation>
    <scope>NUCLEOTIDE SEQUENCE [LARGE SCALE GENOMIC DNA]</scope>
    <source>
        <strain evidence="3 4">DSM 26725</strain>
    </source>
</reference>
<protein>
    <recommendedName>
        <fullName evidence="2">Enoyl reductase (ER) domain-containing protein</fullName>
    </recommendedName>
</protein>
<dbReference type="Proteomes" id="UP000256310">
    <property type="component" value="Unassembled WGS sequence"/>
</dbReference>
<keyword evidence="1" id="KW-0560">Oxidoreductase</keyword>
<sequence>MARAWHLKSRPEAMPAPENFELREFEQTQMGHGMIRVANQWLSVDPYMRGRMRDVKSYVPPFAIDAPLEGGAIGEVVESNAEGFAVGDMVQHGAGWRDEAVVNAAEAQKLPDLGIPVQSFLGFLGMPGMTAYFGLLDVASAKEGDIVFVSGAAGAVGSTVIQIAKAKGMTAIGSAGGQEKCDWVKSLGADAVIDYKAEGELMPKLMKAAPNGIDVYFDNVGGEHLDAAFAVANPGARFAECGMISGYNSTEPMEFRYIMNIIGKGLNVRGFIVTQFMDRMGEFHADMGAMLQAGKLTSQETVHEGLESQVDAFIGLFTGGNTGKMLVKV</sequence>
<dbReference type="PANTHER" id="PTHR43205:SF7">
    <property type="entry name" value="PROSTAGLANDIN REDUCTASE 1"/>
    <property type="match status" value="1"/>
</dbReference>
<organism evidence="3 4">
    <name type="scientific">Parasphingopyxis lamellibrachiae</name>
    <dbReference type="NCBI Taxonomy" id="680125"/>
    <lineage>
        <taxon>Bacteria</taxon>
        <taxon>Pseudomonadati</taxon>
        <taxon>Pseudomonadota</taxon>
        <taxon>Alphaproteobacteria</taxon>
        <taxon>Sphingomonadales</taxon>
        <taxon>Sphingomonadaceae</taxon>
        <taxon>Parasphingopyxis</taxon>
    </lineage>
</organism>
<dbReference type="Gene3D" id="3.40.50.720">
    <property type="entry name" value="NAD(P)-binding Rossmann-like Domain"/>
    <property type="match status" value="1"/>
</dbReference>
<dbReference type="OrthoDB" id="9805663at2"/>
<comment type="caution">
    <text evidence="3">The sequence shown here is derived from an EMBL/GenBank/DDBJ whole genome shotgun (WGS) entry which is preliminary data.</text>
</comment>
<proteinExistence type="predicted"/>
<name>A0A3D9FH38_9SPHN</name>
<dbReference type="SUPFAM" id="SSF51735">
    <property type="entry name" value="NAD(P)-binding Rossmann-fold domains"/>
    <property type="match status" value="1"/>
</dbReference>
<evidence type="ECO:0000313" key="3">
    <source>
        <dbReference type="EMBL" id="RED16882.1"/>
    </source>
</evidence>
<dbReference type="EMBL" id="QRDP01000004">
    <property type="protein sequence ID" value="RED16882.1"/>
    <property type="molecule type" value="Genomic_DNA"/>
</dbReference>
<gene>
    <name evidence="3" type="ORF">DFR46_1914</name>
</gene>
<dbReference type="SUPFAM" id="SSF50129">
    <property type="entry name" value="GroES-like"/>
    <property type="match status" value="1"/>
</dbReference>
<evidence type="ECO:0000259" key="2">
    <source>
        <dbReference type="SMART" id="SM00829"/>
    </source>
</evidence>
<dbReference type="InterPro" id="IPR036291">
    <property type="entry name" value="NAD(P)-bd_dom_sf"/>
</dbReference>
<dbReference type="InterPro" id="IPR045010">
    <property type="entry name" value="MDR_fam"/>
</dbReference>
<dbReference type="SMART" id="SM00829">
    <property type="entry name" value="PKS_ER"/>
    <property type="match status" value="1"/>
</dbReference>
<dbReference type="GO" id="GO:0016628">
    <property type="term" value="F:oxidoreductase activity, acting on the CH-CH group of donors, NAD or NADP as acceptor"/>
    <property type="evidence" value="ECO:0007669"/>
    <property type="project" value="InterPro"/>
</dbReference>
<dbReference type="AlphaFoldDB" id="A0A3D9FH38"/>
<dbReference type="CDD" id="cd05288">
    <property type="entry name" value="PGDH"/>
    <property type="match status" value="1"/>
</dbReference>
<dbReference type="InterPro" id="IPR011032">
    <property type="entry name" value="GroES-like_sf"/>
</dbReference>